<dbReference type="PANTHER" id="PTHR33048">
    <property type="entry name" value="PTH11-LIKE INTEGRAL MEMBRANE PROTEIN (AFU_ORTHOLOGUE AFUA_5G11245)"/>
    <property type="match status" value="1"/>
</dbReference>
<evidence type="ECO:0000256" key="2">
    <source>
        <dbReference type="ARBA" id="ARBA00022692"/>
    </source>
</evidence>
<dbReference type="Pfam" id="PF20684">
    <property type="entry name" value="Fung_rhodopsin"/>
    <property type="match status" value="1"/>
</dbReference>
<dbReference type="OrthoDB" id="5398233at2759"/>
<name>A0A017S8S1_ASPRC</name>
<proteinExistence type="inferred from homology"/>
<evidence type="ECO:0000256" key="5">
    <source>
        <dbReference type="ARBA" id="ARBA00038359"/>
    </source>
</evidence>
<keyword evidence="10" id="KW-1185">Reference proteome</keyword>
<evidence type="ECO:0000256" key="4">
    <source>
        <dbReference type="ARBA" id="ARBA00023136"/>
    </source>
</evidence>
<feature type="transmembrane region" description="Helical" evidence="7">
    <location>
        <begin position="40"/>
        <end position="59"/>
    </location>
</feature>
<evidence type="ECO:0000256" key="6">
    <source>
        <dbReference type="SAM" id="MobiDB-lite"/>
    </source>
</evidence>
<feature type="transmembrane region" description="Helical" evidence="7">
    <location>
        <begin position="12"/>
        <end position="28"/>
    </location>
</feature>
<dbReference type="Proteomes" id="UP000019804">
    <property type="component" value="Unassembled WGS sequence"/>
</dbReference>
<evidence type="ECO:0000256" key="7">
    <source>
        <dbReference type="SAM" id="Phobius"/>
    </source>
</evidence>
<dbReference type="EMBL" id="KK088433">
    <property type="protein sequence ID" value="EYE93206.1"/>
    <property type="molecule type" value="Genomic_DNA"/>
</dbReference>
<dbReference type="InterPro" id="IPR052337">
    <property type="entry name" value="SAT4-like"/>
</dbReference>
<keyword evidence="2 7" id="KW-0812">Transmembrane</keyword>
<dbReference type="AlphaFoldDB" id="A0A017S8S1"/>
<comment type="subcellular location">
    <subcellularLocation>
        <location evidence="1">Membrane</location>
        <topology evidence="1">Multi-pass membrane protein</topology>
    </subcellularLocation>
</comment>
<feature type="compositionally biased region" description="Basic and acidic residues" evidence="6">
    <location>
        <begin position="318"/>
        <end position="335"/>
    </location>
</feature>
<dbReference type="RefSeq" id="XP_040636894.1">
    <property type="nucleotide sequence ID" value="XM_040782523.1"/>
</dbReference>
<comment type="similarity">
    <text evidence="5">Belongs to the SAT4 family.</text>
</comment>
<organism evidence="9 10">
    <name type="scientific">Aspergillus ruber (strain CBS 135680)</name>
    <dbReference type="NCBI Taxonomy" id="1388766"/>
    <lineage>
        <taxon>Eukaryota</taxon>
        <taxon>Fungi</taxon>
        <taxon>Dikarya</taxon>
        <taxon>Ascomycota</taxon>
        <taxon>Pezizomycotina</taxon>
        <taxon>Eurotiomycetes</taxon>
        <taxon>Eurotiomycetidae</taxon>
        <taxon>Eurotiales</taxon>
        <taxon>Aspergillaceae</taxon>
        <taxon>Aspergillus</taxon>
        <taxon>Aspergillus subgen. Aspergillus</taxon>
    </lineage>
</organism>
<feature type="transmembrane region" description="Helical" evidence="7">
    <location>
        <begin position="89"/>
        <end position="113"/>
    </location>
</feature>
<feature type="domain" description="Rhodopsin" evidence="8">
    <location>
        <begin position="22"/>
        <end position="264"/>
    </location>
</feature>
<dbReference type="GO" id="GO:0016020">
    <property type="term" value="C:membrane"/>
    <property type="evidence" value="ECO:0007669"/>
    <property type="project" value="UniProtKB-SubCell"/>
</dbReference>
<sequence length="368" mass="41275">MGYSLHAELFGSYAVGLMVIALRLFVRWSSGSQSFYWDDLCLGSVVIWWTMHTVFLYLLDDTGSNIGLNEKSAMEVPDSEVHKLQQGGIYAFVAWISYICLVWSFKGVLMFLYNRITTGLWQHRMTMIMGGFCVCTFLASLVFDLAVCYPIQKNWQVKPYAGENCTVRPLNYLVIEVLNIVTDLGVMCVPLPLIIAAKIPPFQKFVLALLFSSGIFVMIAAVLRTYYSISNINKLSVALGWASREALVSVFVVCAPGIKPLFARFKWFQSFKSSSNGYSSNQRTGRSGMFHSKSGHFTAINSTKDEGKHPYELDIINRNKDKHDDSSNESQERIIESGGDANSPPRDHAGIVVTTEYTLAHDDRRSVT</sequence>
<evidence type="ECO:0000256" key="1">
    <source>
        <dbReference type="ARBA" id="ARBA00004141"/>
    </source>
</evidence>
<feature type="transmembrane region" description="Helical" evidence="7">
    <location>
        <begin position="125"/>
        <end position="152"/>
    </location>
</feature>
<dbReference type="HOGENOM" id="CLU_019101_0_0_1"/>
<evidence type="ECO:0000256" key="3">
    <source>
        <dbReference type="ARBA" id="ARBA00022989"/>
    </source>
</evidence>
<feature type="transmembrane region" description="Helical" evidence="7">
    <location>
        <begin position="172"/>
        <end position="193"/>
    </location>
</feature>
<feature type="transmembrane region" description="Helical" evidence="7">
    <location>
        <begin position="205"/>
        <end position="226"/>
    </location>
</feature>
<evidence type="ECO:0000259" key="8">
    <source>
        <dbReference type="Pfam" id="PF20684"/>
    </source>
</evidence>
<keyword evidence="3 7" id="KW-1133">Transmembrane helix</keyword>
<evidence type="ECO:0000313" key="10">
    <source>
        <dbReference type="Proteomes" id="UP000019804"/>
    </source>
</evidence>
<reference evidence="10" key="1">
    <citation type="journal article" date="2014" name="Nat. Commun.">
        <title>Genomic adaptations of the halophilic Dead Sea filamentous fungus Eurotium rubrum.</title>
        <authorList>
            <person name="Kis-Papo T."/>
            <person name="Weig A.R."/>
            <person name="Riley R."/>
            <person name="Persoh D."/>
            <person name="Salamov A."/>
            <person name="Sun H."/>
            <person name="Lipzen A."/>
            <person name="Wasser S.P."/>
            <person name="Rambold G."/>
            <person name="Grigoriev I.V."/>
            <person name="Nevo E."/>
        </authorList>
    </citation>
    <scope>NUCLEOTIDE SEQUENCE [LARGE SCALE GENOMIC DNA]</scope>
    <source>
        <strain evidence="10">CBS 135680</strain>
    </source>
</reference>
<dbReference type="PANTHER" id="PTHR33048:SF152">
    <property type="entry name" value="INTEGRAL MEMBRANE PROTEIN"/>
    <property type="match status" value="1"/>
</dbReference>
<protein>
    <recommendedName>
        <fullName evidence="8">Rhodopsin domain-containing protein</fullName>
    </recommendedName>
</protein>
<evidence type="ECO:0000313" key="9">
    <source>
        <dbReference type="EMBL" id="EYE93206.1"/>
    </source>
</evidence>
<dbReference type="STRING" id="1388766.A0A017S8S1"/>
<accession>A0A017S8S1</accession>
<dbReference type="InterPro" id="IPR049326">
    <property type="entry name" value="Rhodopsin_dom_fungi"/>
</dbReference>
<gene>
    <name evidence="9" type="ORF">EURHEDRAFT_414780</name>
</gene>
<keyword evidence="4 7" id="KW-0472">Membrane</keyword>
<dbReference type="GeneID" id="63697647"/>
<feature type="region of interest" description="Disordered" evidence="6">
    <location>
        <begin position="318"/>
        <end position="350"/>
    </location>
</feature>